<dbReference type="PANTHER" id="PTHR11085:SF8">
    <property type="entry name" value="NAD-DEPENDENT HISTONE DEACETYLASE HST3"/>
    <property type="match status" value="1"/>
</dbReference>
<proteinExistence type="inferred from homology"/>
<dbReference type="InterPro" id="IPR050134">
    <property type="entry name" value="NAD-dep_sirtuin_deacylases"/>
</dbReference>
<feature type="active site" description="Proton acceptor" evidence="4">
    <location>
        <position position="132"/>
    </location>
</feature>
<evidence type="ECO:0000313" key="7">
    <source>
        <dbReference type="EMBL" id="KAJ9155408.1"/>
    </source>
</evidence>
<dbReference type="AlphaFoldDB" id="A0AA38VW21"/>
<feature type="binding site" evidence="4">
    <location>
        <position position="140"/>
    </location>
    <ligand>
        <name>Zn(2+)</name>
        <dbReference type="ChEBI" id="CHEBI:29105"/>
    </ligand>
</feature>
<evidence type="ECO:0000256" key="5">
    <source>
        <dbReference type="SAM" id="MobiDB-lite"/>
    </source>
</evidence>
<gene>
    <name evidence="7" type="ORF">NKR23_g2123</name>
</gene>
<comment type="caution">
    <text evidence="7">The sequence shown here is derived from an EMBL/GenBank/DDBJ whole genome shotgun (WGS) entry which is preliminary data.</text>
</comment>
<evidence type="ECO:0000256" key="2">
    <source>
        <dbReference type="ARBA" id="ARBA00022679"/>
    </source>
</evidence>
<dbReference type="GO" id="GO:0046872">
    <property type="term" value="F:metal ion binding"/>
    <property type="evidence" value="ECO:0007669"/>
    <property type="project" value="UniProtKB-KW"/>
</dbReference>
<name>A0AA38VW21_9PEZI</name>
<feature type="binding site" evidence="4">
    <location>
        <position position="165"/>
    </location>
    <ligand>
        <name>Zn(2+)</name>
        <dbReference type="ChEBI" id="CHEBI:29105"/>
    </ligand>
</feature>
<dbReference type="Proteomes" id="UP001174694">
    <property type="component" value="Unassembled WGS sequence"/>
</dbReference>
<dbReference type="SUPFAM" id="SSF52467">
    <property type="entry name" value="DHS-like NAD/FAD-binding domain"/>
    <property type="match status" value="1"/>
</dbReference>
<dbReference type="Gene3D" id="3.40.50.1220">
    <property type="entry name" value="TPP-binding domain"/>
    <property type="match status" value="1"/>
</dbReference>
<feature type="compositionally biased region" description="Basic and acidic residues" evidence="5">
    <location>
        <begin position="275"/>
        <end position="284"/>
    </location>
</feature>
<dbReference type="GO" id="GO:0017136">
    <property type="term" value="F:histone deacetylase activity, NAD-dependent"/>
    <property type="evidence" value="ECO:0007669"/>
    <property type="project" value="TreeGrafter"/>
</dbReference>
<keyword evidence="4" id="KW-0479">Metal-binding</keyword>
<dbReference type="InterPro" id="IPR003000">
    <property type="entry name" value="Sirtuin"/>
</dbReference>
<accession>A0AA38VW21</accession>
<feature type="binding site" evidence="4">
    <location>
        <position position="168"/>
    </location>
    <ligand>
        <name>Zn(2+)</name>
        <dbReference type="ChEBI" id="CHEBI:29105"/>
    </ligand>
</feature>
<organism evidence="7 8">
    <name type="scientific">Pleurostoma richardsiae</name>
    <dbReference type="NCBI Taxonomy" id="41990"/>
    <lineage>
        <taxon>Eukaryota</taxon>
        <taxon>Fungi</taxon>
        <taxon>Dikarya</taxon>
        <taxon>Ascomycota</taxon>
        <taxon>Pezizomycotina</taxon>
        <taxon>Sordariomycetes</taxon>
        <taxon>Sordariomycetidae</taxon>
        <taxon>Calosphaeriales</taxon>
        <taxon>Pleurostomataceae</taxon>
        <taxon>Pleurostoma</taxon>
    </lineage>
</organism>
<dbReference type="InterPro" id="IPR026590">
    <property type="entry name" value="Ssirtuin_cat_dom"/>
</dbReference>
<keyword evidence="8" id="KW-1185">Reference proteome</keyword>
<feature type="binding site" evidence="4">
    <location>
        <position position="143"/>
    </location>
    <ligand>
        <name>Zn(2+)</name>
        <dbReference type="ChEBI" id="CHEBI:29105"/>
    </ligand>
</feature>
<dbReference type="GO" id="GO:0005634">
    <property type="term" value="C:nucleus"/>
    <property type="evidence" value="ECO:0007669"/>
    <property type="project" value="TreeGrafter"/>
</dbReference>
<keyword evidence="2" id="KW-0808">Transferase</keyword>
<feature type="region of interest" description="Disordered" evidence="5">
    <location>
        <begin position="275"/>
        <end position="310"/>
    </location>
</feature>
<dbReference type="InterPro" id="IPR029035">
    <property type="entry name" value="DHS-like_NAD/FAD-binding_dom"/>
</dbReference>
<sequence length="310" mass="33886">MIHVRPNSEDALQDIGRALGLARRVLVVTGAGTSAAAGLPDRRSEGGLYAKGDIFCAAALAKPRRMDVLQSALRLHRIASGCEPTKTHRLIRRMRDSGRLLRCYTSNVDWLDAETGLSTDLRGATVDCVPLHGSVRSLQCPVCRDIVDWDKQLEETVVAGQEPLCQRCLSAEARLRPNIFYVGDEHRLGEVADFIYRDRCARPDLLLVLGASLKIGASRDLVKRFAAAVRANGGTVIHVNPSKASGPDWDSLIDYWVEWDCDSCAEHLSRRERLSQTPCREAERVGGSGGADAEHSEGRAGPEALNRAPQ</sequence>
<evidence type="ECO:0000259" key="6">
    <source>
        <dbReference type="PROSITE" id="PS50305"/>
    </source>
</evidence>
<dbReference type="PROSITE" id="PS50305">
    <property type="entry name" value="SIRTUIN"/>
    <property type="match status" value="1"/>
</dbReference>
<dbReference type="Pfam" id="PF02146">
    <property type="entry name" value="SIR2"/>
    <property type="match status" value="1"/>
</dbReference>
<evidence type="ECO:0000256" key="3">
    <source>
        <dbReference type="ARBA" id="ARBA00023027"/>
    </source>
</evidence>
<dbReference type="GO" id="GO:0070403">
    <property type="term" value="F:NAD+ binding"/>
    <property type="evidence" value="ECO:0007669"/>
    <property type="project" value="InterPro"/>
</dbReference>
<evidence type="ECO:0000256" key="1">
    <source>
        <dbReference type="ARBA" id="ARBA00006924"/>
    </source>
</evidence>
<comment type="similarity">
    <text evidence="1">Belongs to the sirtuin family. Class I subfamily.</text>
</comment>
<evidence type="ECO:0000313" key="8">
    <source>
        <dbReference type="Proteomes" id="UP001174694"/>
    </source>
</evidence>
<dbReference type="PANTHER" id="PTHR11085">
    <property type="entry name" value="NAD-DEPENDENT PROTEIN DEACYLASE SIRTUIN-5, MITOCHONDRIAL-RELATED"/>
    <property type="match status" value="1"/>
</dbReference>
<feature type="domain" description="Deacetylase sirtuin-type" evidence="6">
    <location>
        <begin position="5"/>
        <end position="277"/>
    </location>
</feature>
<dbReference type="EMBL" id="JANBVO010000003">
    <property type="protein sequence ID" value="KAJ9155408.1"/>
    <property type="molecule type" value="Genomic_DNA"/>
</dbReference>
<protein>
    <recommendedName>
        <fullName evidence="6">Deacetylase sirtuin-type domain-containing protein</fullName>
    </recommendedName>
</protein>
<keyword evidence="4" id="KW-0862">Zinc</keyword>
<keyword evidence="3" id="KW-0520">NAD</keyword>
<reference evidence="7" key="1">
    <citation type="submission" date="2022-07" db="EMBL/GenBank/DDBJ databases">
        <title>Fungi with potential for degradation of polypropylene.</title>
        <authorList>
            <person name="Gostincar C."/>
        </authorList>
    </citation>
    <scope>NUCLEOTIDE SEQUENCE</scope>
    <source>
        <strain evidence="7">EXF-13308</strain>
    </source>
</reference>
<evidence type="ECO:0000256" key="4">
    <source>
        <dbReference type="PROSITE-ProRule" id="PRU00236"/>
    </source>
</evidence>